<dbReference type="CDD" id="cd07346">
    <property type="entry name" value="ABC_6TM_exporters"/>
    <property type="match status" value="1"/>
</dbReference>
<dbReference type="CDD" id="cd03228">
    <property type="entry name" value="ABCC_MRP_Like"/>
    <property type="match status" value="1"/>
</dbReference>
<evidence type="ECO:0000256" key="4">
    <source>
        <dbReference type="ARBA" id="ARBA00022840"/>
    </source>
</evidence>
<feature type="domain" description="ABC transporter" evidence="8">
    <location>
        <begin position="326"/>
        <end position="554"/>
    </location>
</feature>
<dbReference type="Pfam" id="PF00664">
    <property type="entry name" value="ABC_membrane"/>
    <property type="match status" value="1"/>
</dbReference>
<dbReference type="InterPro" id="IPR036640">
    <property type="entry name" value="ABC1_TM_sf"/>
</dbReference>
<keyword evidence="5 7" id="KW-1133">Transmembrane helix</keyword>
<evidence type="ECO:0000259" key="8">
    <source>
        <dbReference type="PROSITE" id="PS50893"/>
    </source>
</evidence>
<dbReference type="PROSITE" id="PS50893">
    <property type="entry name" value="ABC_TRANSPORTER_2"/>
    <property type="match status" value="1"/>
</dbReference>
<dbReference type="OrthoDB" id="95687at2"/>
<dbReference type="EMBL" id="LHUG01000013">
    <property type="protein sequence ID" value="PAB00041.1"/>
    <property type="molecule type" value="Genomic_DNA"/>
</dbReference>
<dbReference type="RefSeq" id="WP_071863525.1">
    <property type="nucleotide sequence ID" value="NZ_JBHLVQ010000015.1"/>
</dbReference>
<dbReference type="PANTHER" id="PTHR43394">
    <property type="entry name" value="ATP-DEPENDENT PERMEASE MDL1, MITOCHONDRIAL"/>
    <property type="match status" value="1"/>
</dbReference>
<dbReference type="PROSITE" id="PS50929">
    <property type="entry name" value="ABC_TM1F"/>
    <property type="match status" value="1"/>
</dbReference>
<dbReference type="AlphaFoldDB" id="A0A1L8R9Z9"/>
<keyword evidence="6 7" id="KW-0472">Membrane</keyword>
<keyword evidence="3" id="KW-0547">Nucleotide-binding</keyword>
<dbReference type="InterPro" id="IPR039421">
    <property type="entry name" value="Type_1_exporter"/>
</dbReference>
<dbReference type="Proteomes" id="UP000182835">
    <property type="component" value="Unassembled WGS sequence"/>
</dbReference>
<dbReference type="Proteomes" id="UP000216797">
    <property type="component" value="Unassembled WGS sequence"/>
</dbReference>
<dbReference type="Pfam" id="PF00005">
    <property type="entry name" value="ABC_tran"/>
    <property type="match status" value="1"/>
</dbReference>
<dbReference type="PROSITE" id="PS00211">
    <property type="entry name" value="ABC_TRANSPORTER_1"/>
    <property type="match status" value="1"/>
</dbReference>
<keyword evidence="4" id="KW-0067">ATP-binding</keyword>
<evidence type="ECO:0000256" key="7">
    <source>
        <dbReference type="SAM" id="Phobius"/>
    </source>
</evidence>
<evidence type="ECO:0000256" key="2">
    <source>
        <dbReference type="ARBA" id="ARBA00022692"/>
    </source>
</evidence>
<evidence type="ECO:0000313" key="12">
    <source>
        <dbReference type="Proteomes" id="UP000182835"/>
    </source>
</evidence>
<dbReference type="InterPro" id="IPR003593">
    <property type="entry name" value="AAA+_ATPase"/>
</dbReference>
<dbReference type="InterPro" id="IPR011527">
    <property type="entry name" value="ABC1_TM_dom"/>
</dbReference>
<sequence length="554" mass="63032">MTKIIMKEKILVIQFSILSLIASLIGISFAPIIQNFIDAISKKNWKMFYITLCLFFIFLIINFLFHFLSVKSESHLLQKIHISVKSRIIRSILHMNITQYEKSTVGEKINLFNYDLEVFEQYFLDNILQLIQSSFILFFAFGYLLLLSPLVAFVVFFCSVISLIIPSLLGKKIDALTEKTSRLKSNYLNDLKDIFGGFTVIKSFQVEERFEKRNRSFLEQMENNQQKLKNQNGAYNLMMGTLQYFNLIICLCTSGFLVLSNRLSLGEMVAVTQMANMIIQPLQVFGTSVIEIIGSKTIRTKLEKYVDKIDSPTEMPNILDEPFEKLQLKNVSYESEKGITILDNINLVFEKGKKYAIVGKSGSGKTTLLKIIGGLLNCYSGEIIYNGKNLSKSDEKIRSSFAHQEPYIFNDNLKNNITLLSERSKKEVEKAIRMAKLPRIRARYGSSKFSENGNSLSGGEKQRIAIARLIADQSNLLLMDEVTSALDYKTGGDILEELLSIVDYTIVFITHDLRENILGSVDEVIFIDNGTIVEQGSYSEILNHDGLFKKLKNS</sequence>
<protein>
    <recommendedName>
        <fullName evidence="14">ABC transporter ATP-binding protein</fullName>
    </recommendedName>
</protein>
<feature type="transmembrane region" description="Helical" evidence="7">
    <location>
        <begin position="48"/>
        <end position="70"/>
    </location>
</feature>
<evidence type="ECO:0000259" key="9">
    <source>
        <dbReference type="PROSITE" id="PS50929"/>
    </source>
</evidence>
<dbReference type="SUPFAM" id="SSF52540">
    <property type="entry name" value="P-loop containing nucleoside triphosphate hydrolases"/>
    <property type="match status" value="1"/>
</dbReference>
<dbReference type="SUPFAM" id="SSF90123">
    <property type="entry name" value="ABC transporter transmembrane region"/>
    <property type="match status" value="1"/>
</dbReference>
<dbReference type="GO" id="GO:0005524">
    <property type="term" value="F:ATP binding"/>
    <property type="evidence" value="ECO:0007669"/>
    <property type="project" value="UniProtKB-KW"/>
</dbReference>
<evidence type="ECO:0000256" key="6">
    <source>
        <dbReference type="ARBA" id="ARBA00023136"/>
    </source>
</evidence>
<dbReference type="GO" id="GO:0016887">
    <property type="term" value="F:ATP hydrolysis activity"/>
    <property type="evidence" value="ECO:0007669"/>
    <property type="project" value="InterPro"/>
</dbReference>
<name>A0A1L8R9Z9_9ENTE</name>
<evidence type="ECO:0000313" key="11">
    <source>
        <dbReference type="EMBL" id="PAB00041.1"/>
    </source>
</evidence>
<dbReference type="EMBL" id="JXKG01000001">
    <property type="protein sequence ID" value="OJG16555.1"/>
    <property type="molecule type" value="Genomic_DNA"/>
</dbReference>
<dbReference type="InterPro" id="IPR003439">
    <property type="entry name" value="ABC_transporter-like_ATP-bd"/>
</dbReference>
<proteinExistence type="predicted"/>
<comment type="subcellular location">
    <subcellularLocation>
        <location evidence="1">Cell membrane</location>
        <topology evidence="1">Multi-pass membrane protein</topology>
    </subcellularLocation>
</comment>
<evidence type="ECO:0000256" key="1">
    <source>
        <dbReference type="ARBA" id="ARBA00004651"/>
    </source>
</evidence>
<comment type="caution">
    <text evidence="10">The sequence shown here is derived from an EMBL/GenBank/DDBJ whole genome shotgun (WGS) entry which is preliminary data.</text>
</comment>
<evidence type="ECO:0000256" key="3">
    <source>
        <dbReference type="ARBA" id="ARBA00022741"/>
    </source>
</evidence>
<organism evidence="10 12">
    <name type="scientific">Enterococcus canintestini</name>
    <dbReference type="NCBI Taxonomy" id="317010"/>
    <lineage>
        <taxon>Bacteria</taxon>
        <taxon>Bacillati</taxon>
        <taxon>Bacillota</taxon>
        <taxon>Bacilli</taxon>
        <taxon>Lactobacillales</taxon>
        <taxon>Enterococcaceae</taxon>
        <taxon>Enterococcus</taxon>
    </lineage>
</organism>
<dbReference type="Gene3D" id="1.20.1560.10">
    <property type="entry name" value="ABC transporter type 1, transmembrane domain"/>
    <property type="match status" value="1"/>
</dbReference>
<dbReference type="GO" id="GO:0005886">
    <property type="term" value="C:plasma membrane"/>
    <property type="evidence" value="ECO:0007669"/>
    <property type="project" value="UniProtKB-SubCell"/>
</dbReference>
<feature type="domain" description="ABC transmembrane type-1" evidence="9">
    <location>
        <begin position="17"/>
        <end position="294"/>
    </location>
</feature>
<evidence type="ECO:0000313" key="13">
    <source>
        <dbReference type="Proteomes" id="UP000216797"/>
    </source>
</evidence>
<keyword evidence="13" id="KW-1185">Reference proteome</keyword>
<keyword evidence="2 7" id="KW-0812">Transmembrane</keyword>
<dbReference type="InterPro" id="IPR017871">
    <property type="entry name" value="ABC_transporter-like_CS"/>
</dbReference>
<dbReference type="STRING" id="317010.RU96_GL000022"/>
<reference evidence="10 12" key="1">
    <citation type="submission" date="2014-12" db="EMBL/GenBank/DDBJ databases">
        <title>Draft genome sequences of 29 type strains of Enterococci.</title>
        <authorList>
            <person name="Zhong Z."/>
            <person name="Sun Z."/>
            <person name="Liu W."/>
            <person name="Zhang W."/>
            <person name="Zhang H."/>
        </authorList>
    </citation>
    <scope>NUCLEOTIDE SEQUENCE [LARGE SCALE GENOMIC DNA]</scope>
    <source>
        <strain evidence="10 12">DSM 21207</strain>
    </source>
</reference>
<evidence type="ECO:0000256" key="5">
    <source>
        <dbReference type="ARBA" id="ARBA00022989"/>
    </source>
</evidence>
<dbReference type="InterPro" id="IPR027417">
    <property type="entry name" value="P-loop_NTPase"/>
</dbReference>
<accession>A0A1L8R9Z9</accession>
<dbReference type="GO" id="GO:0015421">
    <property type="term" value="F:ABC-type oligopeptide transporter activity"/>
    <property type="evidence" value="ECO:0007669"/>
    <property type="project" value="TreeGrafter"/>
</dbReference>
<gene>
    <name evidence="11" type="ORF">AKL21_12110</name>
    <name evidence="10" type="ORF">RU96_GL000022</name>
</gene>
<dbReference type="PANTHER" id="PTHR43394:SF1">
    <property type="entry name" value="ATP-BINDING CASSETTE SUB-FAMILY B MEMBER 10, MITOCHONDRIAL"/>
    <property type="match status" value="1"/>
</dbReference>
<dbReference type="SMART" id="SM00382">
    <property type="entry name" value="AAA"/>
    <property type="match status" value="1"/>
</dbReference>
<evidence type="ECO:0008006" key="14">
    <source>
        <dbReference type="Google" id="ProtNLM"/>
    </source>
</evidence>
<reference evidence="11 13" key="2">
    <citation type="submission" date="2015-08" db="EMBL/GenBank/DDBJ databases">
        <title>Enterococcus genome sequence.</title>
        <authorList>
            <person name="Acedo J.Z."/>
            <person name="Vederas J.C."/>
        </authorList>
    </citation>
    <scope>NUCLEOTIDE SEQUENCE [LARGE SCALE GENOMIC DNA]</scope>
    <source>
        <strain evidence="11 13">49</strain>
    </source>
</reference>
<evidence type="ECO:0000313" key="10">
    <source>
        <dbReference type="EMBL" id="OJG16555.1"/>
    </source>
</evidence>
<dbReference type="Gene3D" id="3.40.50.300">
    <property type="entry name" value="P-loop containing nucleotide triphosphate hydrolases"/>
    <property type="match status" value="1"/>
</dbReference>
<feature type="transmembrane region" description="Helical" evidence="7">
    <location>
        <begin position="12"/>
        <end position="33"/>
    </location>
</feature>